<protein>
    <submittedName>
        <fullName evidence="1">Uncharacterized protein</fullName>
    </submittedName>
</protein>
<reference evidence="1" key="1">
    <citation type="journal article" date="2014" name="Front. Microbiol.">
        <title>High frequency of phylogenetically diverse reductive dehalogenase-homologous genes in deep subseafloor sedimentary metagenomes.</title>
        <authorList>
            <person name="Kawai M."/>
            <person name="Futagami T."/>
            <person name="Toyoda A."/>
            <person name="Takaki Y."/>
            <person name="Nishi S."/>
            <person name="Hori S."/>
            <person name="Arai W."/>
            <person name="Tsubouchi T."/>
            <person name="Morono Y."/>
            <person name="Uchiyama I."/>
            <person name="Ito T."/>
            <person name="Fujiyama A."/>
            <person name="Inagaki F."/>
            <person name="Takami H."/>
        </authorList>
    </citation>
    <scope>NUCLEOTIDE SEQUENCE</scope>
    <source>
        <strain evidence="1">Expedition CK06-06</strain>
    </source>
</reference>
<dbReference type="AlphaFoldDB" id="X0SUT2"/>
<organism evidence="1">
    <name type="scientific">marine sediment metagenome</name>
    <dbReference type="NCBI Taxonomy" id="412755"/>
    <lineage>
        <taxon>unclassified sequences</taxon>
        <taxon>metagenomes</taxon>
        <taxon>ecological metagenomes</taxon>
    </lineage>
</organism>
<evidence type="ECO:0000313" key="1">
    <source>
        <dbReference type="EMBL" id="GAF67545.1"/>
    </source>
</evidence>
<comment type="caution">
    <text evidence="1">The sequence shown here is derived from an EMBL/GenBank/DDBJ whole genome shotgun (WGS) entry which is preliminary data.</text>
</comment>
<sequence length="74" mass="8734">MKPKYLTLEDIPESMWTEISLKRVLAETRMEKGGISLERIAEIMAGELDWTELNVLSKWLTEHSKKKKDDQEER</sequence>
<gene>
    <name evidence="1" type="ORF">S01H1_12264</name>
</gene>
<proteinExistence type="predicted"/>
<accession>X0SUT2</accession>
<dbReference type="EMBL" id="BARS01006282">
    <property type="protein sequence ID" value="GAF67545.1"/>
    <property type="molecule type" value="Genomic_DNA"/>
</dbReference>
<name>X0SUT2_9ZZZZ</name>